<dbReference type="RefSeq" id="WP_039311018.1">
    <property type="nucleotide sequence ID" value="NZ_CP006905.1"/>
</dbReference>
<accession>A0A0A7FXQ4</accession>
<evidence type="ECO:0000313" key="7">
    <source>
        <dbReference type="Proteomes" id="UP000030635"/>
    </source>
</evidence>
<dbReference type="Proteomes" id="UP000030635">
    <property type="component" value="Chromosome"/>
</dbReference>
<protein>
    <submittedName>
        <fullName evidence="6">Cobalt transport family protein</fullName>
    </submittedName>
</protein>
<dbReference type="GO" id="GO:0006824">
    <property type="term" value="P:cobalt ion transport"/>
    <property type="evidence" value="ECO:0007669"/>
    <property type="project" value="TreeGrafter"/>
</dbReference>
<dbReference type="InterPro" id="IPR003339">
    <property type="entry name" value="ABC/ECF_trnsptr_transmembrane"/>
</dbReference>
<sequence length="233" mass="26577">MIRLINLYSNNSKLAKVHPIEKLLLIIISLVGCSYTKNIYIIILNIFLFAVLNIIAKNPFVIVKKFIGVALLFTVTTSITMLWQGQSKDLILLVVLRGMNGALTLSFLALTTPINHIVAVMSRFEYTKDIADIINQMERFIMLLEDDVSLTFKAIRCRAGFGSFKKSIKDYGMGFGVIFKNLISRWKEINTSLKNRCYRGKHNYSFKFKFNKIILSLVGVYLVLLVGFIAIYK</sequence>
<keyword evidence="2 5" id="KW-0812">Transmembrane</keyword>
<feature type="transmembrane region" description="Helical" evidence="5">
    <location>
        <begin position="23"/>
        <end position="54"/>
    </location>
</feature>
<dbReference type="eggNOG" id="COG0619">
    <property type="taxonomic scope" value="Bacteria"/>
</dbReference>
<dbReference type="GO" id="GO:0043190">
    <property type="term" value="C:ATP-binding cassette (ABC) transporter complex"/>
    <property type="evidence" value="ECO:0007669"/>
    <property type="project" value="TreeGrafter"/>
</dbReference>
<dbReference type="PANTHER" id="PTHR43723:SF1">
    <property type="entry name" value="COBALT TRANSPORT PROTEIN CBIQ"/>
    <property type="match status" value="1"/>
</dbReference>
<dbReference type="HOGENOM" id="CLU_103668_0_0_9"/>
<dbReference type="AlphaFoldDB" id="A0A0A7FXQ4"/>
<dbReference type="PANTHER" id="PTHR43723">
    <property type="entry name" value="COBALT TRANSPORT PROTEIN CBIQ"/>
    <property type="match status" value="1"/>
</dbReference>
<evidence type="ECO:0000313" key="6">
    <source>
        <dbReference type="EMBL" id="AIY84419.1"/>
    </source>
</evidence>
<gene>
    <name evidence="6" type="ORF">U729_248</name>
</gene>
<dbReference type="STRING" id="1561.NPD11_2737"/>
<evidence type="ECO:0000256" key="4">
    <source>
        <dbReference type="ARBA" id="ARBA00023136"/>
    </source>
</evidence>
<evidence type="ECO:0000256" key="5">
    <source>
        <dbReference type="SAM" id="Phobius"/>
    </source>
</evidence>
<comment type="subcellular location">
    <subcellularLocation>
        <location evidence="1">Membrane</location>
        <topology evidence="1">Multi-pass membrane protein</topology>
    </subcellularLocation>
</comment>
<proteinExistence type="predicted"/>
<feature type="transmembrane region" description="Helical" evidence="5">
    <location>
        <begin position="66"/>
        <end position="84"/>
    </location>
</feature>
<name>A0A0A7FXQ4_9CLOT</name>
<evidence type="ECO:0000256" key="2">
    <source>
        <dbReference type="ARBA" id="ARBA00022692"/>
    </source>
</evidence>
<reference evidence="6 7" key="1">
    <citation type="journal article" date="2015" name="Infect. Genet. Evol.">
        <title>Genomic sequences of six botulinum neurotoxin-producing strains representing three clostridial species illustrate the mobility and diversity of botulinum neurotoxin genes.</title>
        <authorList>
            <person name="Smith T.J."/>
            <person name="Hill K.K."/>
            <person name="Xie G."/>
            <person name="Foley B.T."/>
            <person name="Williamson C.H."/>
            <person name="Foster J.T."/>
            <person name="Johnson S.L."/>
            <person name="Chertkov O."/>
            <person name="Teshima H."/>
            <person name="Gibbons H.S."/>
            <person name="Johnsky L.A."/>
            <person name="Karavis M.A."/>
            <person name="Smith L.A."/>
        </authorList>
    </citation>
    <scope>NUCLEOTIDE SEQUENCE [LARGE SCALE GENOMIC DNA]</scope>
    <source>
        <strain evidence="6">Sullivan</strain>
    </source>
</reference>
<keyword evidence="4 5" id="KW-0472">Membrane</keyword>
<keyword evidence="7" id="KW-1185">Reference proteome</keyword>
<feature type="transmembrane region" description="Helical" evidence="5">
    <location>
        <begin position="90"/>
        <end position="111"/>
    </location>
</feature>
<evidence type="ECO:0000256" key="3">
    <source>
        <dbReference type="ARBA" id="ARBA00022989"/>
    </source>
</evidence>
<dbReference type="InterPro" id="IPR052770">
    <property type="entry name" value="Cobalt_transport_CbiQ"/>
</dbReference>
<evidence type="ECO:0000256" key="1">
    <source>
        <dbReference type="ARBA" id="ARBA00004141"/>
    </source>
</evidence>
<organism evidence="6 7">
    <name type="scientific">Clostridium baratii str. Sullivan</name>
    <dbReference type="NCBI Taxonomy" id="1415775"/>
    <lineage>
        <taxon>Bacteria</taxon>
        <taxon>Bacillati</taxon>
        <taxon>Bacillota</taxon>
        <taxon>Clostridia</taxon>
        <taxon>Eubacteriales</taxon>
        <taxon>Clostridiaceae</taxon>
        <taxon>Clostridium</taxon>
    </lineage>
</organism>
<dbReference type="EMBL" id="CP006905">
    <property type="protein sequence ID" value="AIY84419.1"/>
    <property type="molecule type" value="Genomic_DNA"/>
</dbReference>
<keyword evidence="3 5" id="KW-1133">Transmembrane helix</keyword>
<dbReference type="CDD" id="cd16914">
    <property type="entry name" value="EcfT"/>
    <property type="match status" value="1"/>
</dbReference>
<feature type="transmembrane region" description="Helical" evidence="5">
    <location>
        <begin position="213"/>
        <end position="232"/>
    </location>
</feature>
<dbReference type="OrthoDB" id="1936150at2"/>
<dbReference type="Pfam" id="PF02361">
    <property type="entry name" value="CbiQ"/>
    <property type="match status" value="1"/>
</dbReference>
<dbReference type="PROSITE" id="PS51257">
    <property type="entry name" value="PROKAR_LIPOPROTEIN"/>
    <property type="match status" value="1"/>
</dbReference>
<dbReference type="KEGG" id="cbv:U729_248"/>